<dbReference type="Gramene" id="AUR62021923-RA">
    <property type="protein sequence ID" value="AUR62021923-RA:cds"/>
    <property type="gene ID" value="AUR62021923"/>
</dbReference>
<accession>A0A803M1U1</accession>
<gene>
    <name evidence="3" type="primary">LOC110687524</name>
</gene>
<protein>
    <recommendedName>
        <fullName evidence="5">F-box protein</fullName>
    </recommendedName>
</protein>
<reference evidence="3" key="2">
    <citation type="submission" date="2021-03" db="UniProtKB">
        <authorList>
            <consortium name="EnsemblPlants"/>
        </authorList>
    </citation>
    <scope>IDENTIFICATION</scope>
</reference>
<reference evidence="3" key="1">
    <citation type="journal article" date="2017" name="Nature">
        <title>The genome of Chenopodium quinoa.</title>
        <authorList>
            <person name="Jarvis D.E."/>
            <person name="Ho Y.S."/>
            <person name="Lightfoot D.J."/>
            <person name="Schmoeckel S.M."/>
            <person name="Li B."/>
            <person name="Borm T.J.A."/>
            <person name="Ohyanagi H."/>
            <person name="Mineta K."/>
            <person name="Michell C.T."/>
            <person name="Saber N."/>
            <person name="Kharbatia N.M."/>
            <person name="Rupper R.R."/>
            <person name="Sharp A.R."/>
            <person name="Dally N."/>
            <person name="Boughton B.A."/>
            <person name="Woo Y.H."/>
            <person name="Gao G."/>
            <person name="Schijlen E.G.W.M."/>
            <person name="Guo X."/>
            <person name="Momin A.A."/>
            <person name="Negrao S."/>
            <person name="Al-Babili S."/>
            <person name="Gehring C."/>
            <person name="Roessner U."/>
            <person name="Jung C."/>
            <person name="Murphy K."/>
            <person name="Arold S.T."/>
            <person name="Gojobori T."/>
            <person name="van der Linden C.G."/>
            <person name="van Loo E.N."/>
            <person name="Jellen E.N."/>
            <person name="Maughan P.J."/>
            <person name="Tester M."/>
        </authorList>
    </citation>
    <scope>NUCLEOTIDE SEQUENCE [LARGE SCALE GENOMIC DNA]</scope>
    <source>
        <strain evidence="3">cv. PI 614886</strain>
    </source>
</reference>
<dbReference type="OMA" id="NGDAGSW"/>
<dbReference type="PANTHER" id="PTHR33358:SF12">
    <property type="entry name" value="F-BOX PROTEIN WITH A DOMAIN PROTEIN"/>
    <property type="match status" value="1"/>
</dbReference>
<feature type="region of interest" description="Disordered" evidence="1">
    <location>
        <begin position="423"/>
        <end position="444"/>
    </location>
</feature>
<keyword evidence="2" id="KW-1133">Transmembrane helix</keyword>
<keyword evidence="4" id="KW-1185">Reference proteome</keyword>
<dbReference type="Proteomes" id="UP000596660">
    <property type="component" value="Unplaced"/>
</dbReference>
<dbReference type="Pfam" id="PF14476">
    <property type="entry name" value="Chloroplast_duf"/>
    <property type="match status" value="1"/>
</dbReference>
<sequence length="444" mass="48164">MATLQSSSILASGSVIRSDHVTHSLIRSVAPSLQIRSALSIPKLPNSKVLKELSLKNTTFLNKNAKINLPLENTTSPQDEVSHEDSATLETVKLHVILEAVLDRIEMHQNIGDQRDNWNTLLLNSLNMITLTAATMAGMAGFSGEPILGLNVASTLLFAAGTGILLIMNKIQPSQLVEEQRNAVRLLKQLRTKIQTILSLRSPTHEDVEDAMEKVLALDRAYPLPLLGAMLEKFPNTFKPAMWWPSKKAMTQENGNDSSTKQNLFDKKEGIVNNGWTKELEEEMKVIVGVIDKRDTEDYVRLGSKALKFNKTLAMSGPILMGIAAIGSAFAGHGGPWGGLVAGVAGSLASVVNSIEHGGQVGMVYEMYRNCAGTFNLLEEKIESTLQETDLGKRENGELFELKVALHLGRSLSELRDFAAATSSSGSCSSELGSPKGEFASKLI</sequence>
<feature type="transmembrane region" description="Helical" evidence="2">
    <location>
        <begin position="121"/>
        <end position="142"/>
    </location>
</feature>
<feature type="transmembrane region" description="Helical" evidence="2">
    <location>
        <begin position="148"/>
        <end position="168"/>
    </location>
</feature>
<dbReference type="PANTHER" id="PTHR33358">
    <property type="entry name" value="F-BOX PROTEIN WITH A DOMAIN PROTEIN"/>
    <property type="match status" value="1"/>
</dbReference>
<dbReference type="AlphaFoldDB" id="A0A803M1U1"/>
<keyword evidence="2" id="KW-0472">Membrane</keyword>
<feature type="compositionally biased region" description="Low complexity" evidence="1">
    <location>
        <begin position="423"/>
        <end position="434"/>
    </location>
</feature>
<dbReference type="EnsemblPlants" id="AUR62021923-RA">
    <property type="protein sequence ID" value="AUR62021923-RA:cds"/>
    <property type="gene ID" value="AUR62021923"/>
</dbReference>
<organism evidence="3 4">
    <name type="scientific">Chenopodium quinoa</name>
    <name type="common">Quinoa</name>
    <dbReference type="NCBI Taxonomy" id="63459"/>
    <lineage>
        <taxon>Eukaryota</taxon>
        <taxon>Viridiplantae</taxon>
        <taxon>Streptophyta</taxon>
        <taxon>Embryophyta</taxon>
        <taxon>Tracheophyta</taxon>
        <taxon>Spermatophyta</taxon>
        <taxon>Magnoliopsida</taxon>
        <taxon>eudicotyledons</taxon>
        <taxon>Gunneridae</taxon>
        <taxon>Pentapetalae</taxon>
        <taxon>Caryophyllales</taxon>
        <taxon>Chenopodiaceae</taxon>
        <taxon>Chenopodioideae</taxon>
        <taxon>Atripliceae</taxon>
        <taxon>Chenopodium</taxon>
    </lineage>
</organism>
<evidence type="ECO:0000256" key="1">
    <source>
        <dbReference type="SAM" id="MobiDB-lite"/>
    </source>
</evidence>
<dbReference type="InterPro" id="IPR027949">
    <property type="entry name" value="Chloroplast_duf"/>
</dbReference>
<evidence type="ECO:0000313" key="4">
    <source>
        <dbReference type="Proteomes" id="UP000596660"/>
    </source>
</evidence>
<evidence type="ECO:0000256" key="2">
    <source>
        <dbReference type="SAM" id="Phobius"/>
    </source>
</evidence>
<evidence type="ECO:0000313" key="3">
    <source>
        <dbReference type="EnsemblPlants" id="AUR62021923-RA:cds"/>
    </source>
</evidence>
<keyword evidence="2" id="KW-0812">Transmembrane</keyword>
<proteinExistence type="predicted"/>
<name>A0A803M1U1_CHEQI</name>
<feature type="transmembrane region" description="Helical" evidence="2">
    <location>
        <begin position="312"/>
        <end position="331"/>
    </location>
</feature>
<evidence type="ECO:0008006" key="5">
    <source>
        <dbReference type="Google" id="ProtNLM"/>
    </source>
</evidence>